<evidence type="ECO:0000313" key="1">
    <source>
        <dbReference type="EMBL" id="TRX99216.1"/>
    </source>
</evidence>
<gene>
    <name evidence="1" type="ORF">FNV44_05790</name>
</gene>
<evidence type="ECO:0000313" key="2">
    <source>
        <dbReference type="Proteomes" id="UP000315938"/>
    </source>
</evidence>
<dbReference type="EMBL" id="VKID01000002">
    <property type="protein sequence ID" value="TRX99216.1"/>
    <property type="molecule type" value="Genomic_DNA"/>
</dbReference>
<name>A0A553IG89_ACHLA</name>
<dbReference type="RefSeq" id="WP_012243176.1">
    <property type="nucleotide sequence ID" value="NZ_JACAOE010000002.1"/>
</dbReference>
<reference evidence="1 2" key="1">
    <citation type="submission" date="2019-07" db="EMBL/GenBank/DDBJ databases">
        <title>Genome sequence of Acholeplasma laidlawii strain with increased resistance to erythromycin.</title>
        <authorList>
            <person name="Medvedeva E.S."/>
            <person name="Baranova N.B."/>
            <person name="Siniagina M.N."/>
            <person name="Mouzykantov A."/>
            <person name="Chernova O.A."/>
            <person name="Chernov V.M."/>
        </authorList>
    </citation>
    <scope>NUCLEOTIDE SEQUENCE [LARGE SCALE GENOMIC DNA]</scope>
    <source>
        <strain evidence="1 2">PG8REry</strain>
    </source>
</reference>
<proteinExistence type="predicted"/>
<comment type="caution">
    <text evidence="1">The sequence shown here is derived from an EMBL/GenBank/DDBJ whole genome shotgun (WGS) entry which is preliminary data.</text>
</comment>
<accession>A0A553IG89</accession>
<dbReference type="GeneID" id="41339608"/>
<organism evidence="1 2">
    <name type="scientific">Acholeplasma laidlawii</name>
    <dbReference type="NCBI Taxonomy" id="2148"/>
    <lineage>
        <taxon>Bacteria</taxon>
        <taxon>Bacillati</taxon>
        <taxon>Mycoplasmatota</taxon>
        <taxon>Mollicutes</taxon>
        <taxon>Acholeplasmatales</taxon>
        <taxon>Acholeplasmataceae</taxon>
        <taxon>Acholeplasma</taxon>
    </lineage>
</organism>
<dbReference type="AlphaFoldDB" id="A0A553IG89"/>
<sequence length="112" mass="12757">MDDLDKILAYFHELINDKVRAYEAQEAMTHYKIEYPTVKDLIKTLDLDIVDSGWFGIPGMCGGFAYKLLYKNDKYILKTSNWSRVNAGSEQDHDITAEGIIQISGYGMGIKK</sequence>
<protein>
    <submittedName>
        <fullName evidence="1">Uncharacterized protein</fullName>
    </submittedName>
</protein>
<dbReference type="Proteomes" id="UP000315938">
    <property type="component" value="Unassembled WGS sequence"/>
</dbReference>